<feature type="domain" description="GH16" evidence="3">
    <location>
        <begin position="32"/>
        <end position="278"/>
    </location>
</feature>
<dbReference type="PROSITE" id="PS51762">
    <property type="entry name" value="GH16_2"/>
    <property type="match status" value="1"/>
</dbReference>
<dbReference type="InterPro" id="IPR050546">
    <property type="entry name" value="Glycosyl_Hydrlase_16"/>
</dbReference>
<comment type="similarity">
    <text evidence="1">Belongs to the glycosyl hydrolase 16 family.</text>
</comment>
<comment type="caution">
    <text evidence="4">The sequence shown here is derived from an EMBL/GenBank/DDBJ whole genome shotgun (WGS) entry which is preliminary data.</text>
</comment>
<dbReference type="Gene3D" id="2.60.120.200">
    <property type="match status" value="1"/>
</dbReference>
<dbReference type="InterPro" id="IPR000757">
    <property type="entry name" value="Beta-glucanase-like"/>
</dbReference>
<keyword evidence="5" id="KW-1185">Reference proteome</keyword>
<dbReference type="Pfam" id="PF00722">
    <property type="entry name" value="Glyco_hydro_16"/>
    <property type="match status" value="1"/>
</dbReference>
<feature type="signal peptide" evidence="2">
    <location>
        <begin position="1"/>
        <end position="24"/>
    </location>
</feature>
<evidence type="ECO:0000256" key="1">
    <source>
        <dbReference type="ARBA" id="ARBA00006865"/>
    </source>
</evidence>
<dbReference type="GO" id="GO:0016787">
    <property type="term" value="F:hydrolase activity"/>
    <property type="evidence" value="ECO:0007669"/>
    <property type="project" value="UniProtKB-KW"/>
</dbReference>
<evidence type="ECO:0000313" key="4">
    <source>
        <dbReference type="EMBL" id="MBF9223738.1"/>
    </source>
</evidence>
<keyword evidence="4" id="KW-0378">Hydrolase</keyword>
<accession>A0ABS0IAS9</accession>
<organism evidence="4 5">
    <name type="scientific">Hymenobacter ruricola</name>
    <dbReference type="NCBI Taxonomy" id="2791023"/>
    <lineage>
        <taxon>Bacteria</taxon>
        <taxon>Pseudomonadati</taxon>
        <taxon>Bacteroidota</taxon>
        <taxon>Cytophagia</taxon>
        <taxon>Cytophagales</taxon>
        <taxon>Hymenobacteraceae</taxon>
        <taxon>Hymenobacter</taxon>
    </lineage>
</organism>
<dbReference type="Proteomes" id="UP000618931">
    <property type="component" value="Unassembled WGS sequence"/>
</dbReference>
<name>A0ABS0IAS9_9BACT</name>
<evidence type="ECO:0000313" key="5">
    <source>
        <dbReference type="Proteomes" id="UP000618931"/>
    </source>
</evidence>
<proteinExistence type="inferred from homology"/>
<dbReference type="PANTHER" id="PTHR10963:SF55">
    <property type="entry name" value="GLYCOSIDE HYDROLASE FAMILY 16 PROTEIN"/>
    <property type="match status" value="1"/>
</dbReference>
<protein>
    <submittedName>
        <fullName evidence="4">Glycoside hydrolase family 16 protein</fullName>
    </submittedName>
</protein>
<dbReference type="CDD" id="cd08023">
    <property type="entry name" value="GH16_laminarinase_like"/>
    <property type="match status" value="1"/>
</dbReference>
<sequence>MMLQCFRVGLLLLLLSGASSLTGAAQRRVNYADWKLEWAEEFNGPVDTLSLMTRWRFAYPWGRNLDANSELQYYTGTGVRPGTNGTLNLVSARLPQSIPYRRKQLTYSSGMLISHHPADSLRPQGCQPDNGFSYGLFEVRCRQPYDGASFPAFWLWGGVPDEVDVFEANRAMFNSTLHITGGGFWRPSRTKHDECSCSFHNVDAHEDLHTQFHTYGLEWLPNELIFYFDGVPIRHETRLVPEGCAMYLIVNLAVSDWVGVPGDTLALDYIRVYRPRRLPSTTLVRHGGEGPFSELEWLPWEQKPGRLDVSRHQSWTATPRPDHRLELFLTDNRNPLCDQEFPLPHEGRWAPPWVVVDNLPALALHFAQAEPVAWTLANALGLPVARGTIAAPTDAARAPRWPRDMPPGAYTLHLRQGEATVVHPVVLLGRTRHDATPTATWLLPAPLPQAPTSEVAP</sequence>
<gene>
    <name evidence="4" type="ORF">I2H31_21720</name>
</gene>
<dbReference type="PANTHER" id="PTHR10963">
    <property type="entry name" value="GLYCOSYL HYDROLASE-RELATED"/>
    <property type="match status" value="1"/>
</dbReference>
<dbReference type="SUPFAM" id="SSF49899">
    <property type="entry name" value="Concanavalin A-like lectins/glucanases"/>
    <property type="match status" value="1"/>
</dbReference>
<reference evidence="4 5" key="1">
    <citation type="submission" date="2020-11" db="EMBL/GenBank/DDBJ databases">
        <authorList>
            <person name="Kim M.K."/>
        </authorList>
    </citation>
    <scope>NUCLEOTIDE SEQUENCE [LARGE SCALE GENOMIC DNA]</scope>
    <source>
        <strain evidence="4 5">BT662</strain>
    </source>
</reference>
<evidence type="ECO:0000256" key="2">
    <source>
        <dbReference type="SAM" id="SignalP"/>
    </source>
</evidence>
<dbReference type="RefSeq" id="WP_196295165.1">
    <property type="nucleotide sequence ID" value="NZ_JADQDM010000018.1"/>
</dbReference>
<dbReference type="InterPro" id="IPR013320">
    <property type="entry name" value="ConA-like_dom_sf"/>
</dbReference>
<dbReference type="EMBL" id="JADQDM010000018">
    <property type="protein sequence ID" value="MBF9223738.1"/>
    <property type="molecule type" value="Genomic_DNA"/>
</dbReference>
<evidence type="ECO:0000259" key="3">
    <source>
        <dbReference type="PROSITE" id="PS51762"/>
    </source>
</evidence>
<keyword evidence="2" id="KW-0732">Signal</keyword>
<feature type="chain" id="PRO_5046069873" evidence="2">
    <location>
        <begin position="25"/>
        <end position="457"/>
    </location>
</feature>